<dbReference type="Pfam" id="PF13616">
    <property type="entry name" value="Rotamase_3"/>
    <property type="match status" value="1"/>
</dbReference>
<evidence type="ECO:0000259" key="4">
    <source>
        <dbReference type="PROSITE" id="PS50198"/>
    </source>
</evidence>
<feature type="region of interest" description="Disordered" evidence="2">
    <location>
        <begin position="1"/>
        <end position="21"/>
    </location>
</feature>
<evidence type="ECO:0000313" key="6">
    <source>
        <dbReference type="Proteomes" id="UP000228568"/>
    </source>
</evidence>
<dbReference type="PANTHER" id="PTHR47245:SF2">
    <property type="entry name" value="PEPTIDYL-PROLYL CIS-TRANS ISOMERASE HP_0175-RELATED"/>
    <property type="match status" value="1"/>
</dbReference>
<organism evidence="5 6">
    <name type="scientific">Candidatus Magasanikbacteria bacterium CG_4_10_14_0_2_um_filter_37_12</name>
    <dbReference type="NCBI Taxonomy" id="1974637"/>
    <lineage>
        <taxon>Bacteria</taxon>
        <taxon>Candidatus Magasanikiibacteriota</taxon>
    </lineage>
</organism>
<feature type="transmembrane region" description="Helical" evidence="3">
    <location>
        <begin position="27"/>
        <end position="49"/>
    </location>
</feature>
<name>A0A2M7V6N8_9BACT</name>
<dbReference type="InterPro" id="IPR000297">
    <property type="entry name" value="PPIase_PpiC"/>
</dbReference>
<comment type="caution">
    <text evidence="5">The sequence shown here is derived from an EMBL/GenBank/DDBJ whole genome shotgun (WGS) entry which is preliminary data.</text>
</comment>
<protein>
    <recommendedName>
        <fullName evidence="4">PpiC domain-containing protein</fullName>
    </recommendedName>
</protein>
<keyword evidence="3" id="KW-0472">Membrane</keyword>
<dbReference type="AlphaFoldDB" id="A0A2M7V6N8"/>
<keyword evidence="3" id="KW-0812">Transmembrane</keyword>
<reference evidence="6" key="1">
    <citation type="submission" date="2017-09" db="EMBL/GenBank/DDBJ databases">
        <title>Depth-based differentiation of microbial function through sediment-hosted aquifers and enrichment of novel symbionts in the deep terrestrial subsurface.</title>
        <authorList>
            <person name="Probst A.J."/>
            <person name="Ladd B."/>
            <person name="Jarett J.K."/>
            <person name="Geller-Mcgrath D.E."/>
            <person name="Sieber C.M.K."/>
            <person name="Emerson J.B."/>
            <person name="Anantharaman K."/>
            <person name="Thomas B.C."/>
            <person name="Malmstrom R."/>
            <person name="Stieglmeier M."/>
            <person name="Klingl A."/>
            <person name="Woyke T."/>
            <person name="Ryan C.M."/>
            <person name="Banfield J.F."/>
        </authorList>
    </citation>
    <scope>NUCLEOTIDE SEQUENCE [LARGE SCALE GENOMIC DNA]</scope>
</reference>
<dbReference type="InterPro" id="IPR050245">
    <property type="entry name" value="PrsA_foldase"/>
</dbReference>
<feature type="domain" description="PpiC" evidence="4">
    <location>
        <begin position="207"/>
        <end position="306"/>
    </location>
</feature>
<dbReference type="PANTHER" id="PTHR47245">
    <property type="entry name" value="PEPTIDYLPROLYL ISOMERASE"/>
    <property type="match status" value="1"/>
</dbReference>
<proteinExistence type="predicted"/>
<evidence type="ECO:0000256" key="3">
    <source>
        <dbReference type="SAM" id="Phobius"/>
    </source>
</evidence>
<keyword evidence="3" id="KW-1133">Transmembrane helix</keyword>
<evidence type="ECO:0000256" key="2">
    <source>
        <dbReference type="SAM" id="MobiDB-lite"/>
    </source>
</evidence>
<keyword evidence="1" id="KW-0413">Isomerase</keyword>
<dbReference type="EMBL" id="PFPK01000046">
    <property type="protein sequence ID" value="PIZ94338.1"/>
    <property type="molecule type" value="Genomic_DNA"/>
</dbReference>
<sequence>MEEETRKMPTENTPSDSKTVKKQPNSVLKTFILGVLVVVLLGLIGSYFVTINSVHSLSESDFTLRSAEFFHVPVAKINGLNVAYTDYVMDKKSLSLFYATQDKNGTPTPTAEQISDQALSRLMVNRLIVNFATQYNTVVEDQDITDAKEAMMSQFPDEDTAKQEIKKTFGWKLETFVDRIIRPIVLEQKLSGAFATSSDQFGSEFSSEQTNARHILFMFSDDKDKVELKSEAQAVLDRIKNGEDFAELAAQYGSDSTKDNGGDLGWFSKGMMVPEFENVAFSLQPGELNPELVETEFGYHIIQVIDQKIIKDFNAFLESQIRDAKIEILADVHNPFEGLFDEPAPQQEVQEAQDTTNTDELLIDENAETGIQG</sequence>
<accession>A0A2M7V6N8</accession>
<dbReference type="PROSITE" id="PS50198">
    <property type="entry name" value="PPIC_PPIASE_2"/>
    <property type="match status" value="1"/>
</dbReference>
<dbReference type="SUPFAM" id="SSF54534">
    <property type="entry name" value="FKBP-like"/>
    <property type="match status" value="1"/>
</dbReference>
<evidence type="ECO:0000313" key="5">
    <source>
        <dbReference type="EMBL" id="PIZ94338.1"/>
    </source>
</evidence>
<dbReference type="GO" id="GO:0003755">
    <property type="term" value="F:peptidyl-prolyl cis-trans isomerase activity"/>
    <property type="evidence" value="ECO:0007669"/>
    <property type="project" value="UniProtKB-KW"/>
</dbReference>
<gene>
    <name evidence="5" type="ORF">COX81_03850</name>
</gene>
<dbReference type="InterPro" id="IPR046357">
    <property type="entry name" value="PPIase_dom_sf"/>
</dbReference>
<dbReference type="SUPFAM" id="SSF109998">
    <property type="entry name" value="Triger factor/SurA peptide-binding domain-like"/>
    <property type="match status" value="1"/>
</dbReference>
<dbReference type="Proteomes" id="UP000228568">
    <property type="component" value="Unassembled WGS sequence"/>
</dbReference>
<keyword evidence="1" id="KW-0697">Rotamase</keyword>
<feature type="compositionally biased region" description="Polar residues" evidence="2">
    <location>
        <begin position="10"/>
        <end position="21"/>
    </location>
</feature>
<dbReference type="Gene3D" id="3.10.50.40">
    <property type="match status" value="1"/>
</dbReference>
<evidence type="ECO:0000256" key="1">
    <source>
        <dbReference type="PROSITE-ProRule" id="PRU00278"/>
    </source>
</evidence>
<dbReference type="InterPro" id="IPR027304">
    <property type="entry name" value="Trigger_fact/SurA_dom_sf"/>
</dbReference>